<dbReference type="Proteomes" id="UP001209878">
    <property type="component" value="Unassembled WGS sequence"/>
</dbReference>
<keyword evidence="2" id="KW-1185">Reference proteome</keyword>
<organism evidence="1 2">
    <name type="scientific">Ridgeia piscesae</name>
    <name type="common">Tubeworm</name>
    <dbReference type="NCBI Taxonomy" id="27915"/>
    <lineage>
        <taxon>Eukaryota</taxon>
        <taxon>Metazoa</taxon>
        <taxon>Spiralia</taxon>
        <taxon>Lophotrochozoa</taxon>
        <taxon>Annelida</taxon>
        <taxon>Polychaeta</taxon>
        <taxon>Sedentaria</taxon>
        <taxon>Canalipalpata</taxon>
        <taxon>Sabellida</taxon>
        <taxon>Siboglinidae</taxon>
        <taxon>Ridgeia</taxon>
    </lineage>
</organism>
<accession>A0AAD9MRP0</accession>
<comment type="caution">
    <text evidence="1">The sequence shown here is derived from an EMBL/GenBank/DDBJ whole genome shotgun (WGS) entry which is preliminary data.</text>
</comment>
<evidence type="ECO:0000313" key="2">
    <source>
        <dbReference type="Proteomes" id="UP001209878"/>
    </source>
</evidence>
<proteinExistence type="predicted"/>
<evidence type="ECO:0000313" key="1">
    <source>
        <dbReference type="EMBL" id="KAK2141653.1"/>
    </source>
</evidence>
<sequence>MLTVNTLLCPPHGFKEKKKAPKNEFFLKAQFYSTNSRICIHCLRFCHDTLRLLCSTISGRFMSRSLFSARRIGKAREHTDVRAKLSLNNVLRTHNIGFQLSNIFIYTAISSTLLQANDTSSRHYLYPQCIATQSPTCT</sequence>
<name>A0AAD9MRP0_RIDPI</name>
<gene>
    <name evidence="1" type="ORF">NP493_5160g00000</name>
</gene>
<dbReference type="EMBL" id="JAODUO010005157">
    <property type="protein sequence ID" value="KAK2141653.1"/>
    <property type="molecule type" value="Genomic_DNA"/>
</dbReference>
<protein>
    <submittedName>
        <fullName evidence="1">Uncharacterized protein</fullName>
    </submittedName>
</protein>
<reference evidence="1" key="1">
    <citation type="journal article" date="2023" name="Mol. Biol. Evol.">
        <title>Third-Generation Sequencing Reveals the Adaptive Role of the Epigenome in Three Deep-Sea Polychaetes.</title>
        <authorList>
            <person name="Perez M."/>
            <person name="Aroh O."/>
            <person name="Sun Y."/>
            <person name="Lan Y."/>
            <person name="Juniper S.K."/>
            <person name="Young C.R."/>
            <person name="Angers B."/>
            <person name="Qian P.Y."/>
        </authorList>
    </citation>
    <scope>NUCLEOTIDE SEQUENCE</scope>
    <source>
        <strain evidence="1">R07B-5</strain>
    </source>
</reference>
<dbReference type="AlphaFoldDB" id="A0AAD9MRP0"/>